<dbReference type="Gene3D" id="3.30.1150.10">
    <property type="match status" value="1"/>
</dbReference>
<dbReference type="KEGG" id="fbm:MQE35_11085"/>
<reference evidence="1" key="1">
    <citation type="submission" date="2022-03" db="EMBL/GenBank/DDBJ databases">
        <title>Description of Abyssus ytuae gen. nov., sp. nov., a novel member of the family Flavobacteriaceae isolated from the sediment of Mariana Trench.</title>
        <authorList>
            <person name="Zhang J."/>
            <person name="Xu X."/>
        </authorList>
    </citation>
    <scope>NUCLEOTIDE SEQUENCE</scope>
    <source>
        <strain evidence="1">MT3330</strain>
    </source>
</reference>
<dbReference type="RefSeq" id="WP_255841451.1">
    <property type="nucleotide sequence ID" value="NZ_CP094358.1"/>
</dbReference>
<evidence type="ECO:0008006" key="3">
    <source>
        <dbReference type="Google" id="ProtNLM"/>
    </source>
</evidence>
<accession>A0A9E6ZYM4</accession>
<evidence type="ECO:0000313" key="2">
    <source>
        <dbReference type="Proteomes" id="UP000831290"/>
    </source>
</evidence>
<proteinExistence type="predicted"/>
<name>A0A9E6ZYM4_9FLAO</name>
<sequence length="152" mass="17976">MKRKKLEPLISLNFNPMKCFIFIPFLFISFLGLSQVMEQEIIIGEDSSNNIFDNSKVEKKATFSGGEKLLFKFYKENSRIEITSLKKPLNSVYFNLFINEQGNVYDFQIIKYFKEEHKKEVCRLIRVMPKWMPAEHNGKKVKVSVLDYITFK</sequence>
<dbReference type="SUPFAM" id="SSF74653">
    <property type="entry name" value="TolA/TonB C-terminal domain"/>
    <property type="match status" value="1"/>
</dbReference>
<dbReference type="EMBL" id="CP094358">
    <property type="protein sequence ID" value="UOB16281.1"/>
    <property type="molecule type" value="Genomic_DNA"/>
</dbReference>
<organism evidence="1 2">
    <name type="scientific">Abyssalbus ytuae</name>
    <dbReference type="NCBI Taxonomy" id="2926907"/>
    <lineage>
        <taxon>Bacteria</taxon>
        <taxon>Pseudomonadati</taxon>
        <taxon>Bacteroidota</taxon>
        <taxon>Flavobacteriia</taxon>
        <taxon>Flavobacteriales</taxon>
        <taxon>Flavobacteriaceae</taxon>
        <taxon>Abyssalbus</taxon>
    </lineage>
</organism>
<keyword evidence="2" id="KW-1185">Reference proteome</keyword>
<protein>
    <recommendedName>
        <fullName evidence="3">TonB C-terminal domain-containing protein</fullName>
    </recommendedName>
</protein>
<gene>
    <name evidence="1" type="ORF">MQE35_11085</name>
</gene>
<dbReference type="AlphaFoldDB" id="A0A9E6ZYM4"/>
<evidence type="ECO:0000313" key="1">
    <source>
        <dbReference type="EMBL" id="UOB16281.1"/>
    </source>
</evidence>
<dbReference type="Proteomes" id="UP000831290">
    <property type="component" value="Chromosome"/>
</dbReference>